<accession>A0A8J5SWH0</accession>
<organism evidence="1 2">
    <name type="scientific">Zizania palustris</name>
    <name type="common">Northern wild rice</name>
    <dbReference type="NCBI Taxonomy" id="103762"/>
    <lineage>
        <taxon>Eukaryota</taxon>
        <taxon>Viridiplantae</taxon>
        <taxon>Streptophyta</taxon>
        <taxon>Embryophyta</taxon>
        <taxon>Tracheophyta</taxon>
        <taxon>Spermatophyta</taxon>
        <taxon>Magnoliopsida</taxon>
        <taxon>Liliopsida</taxon>
        <taxon>Poales</taxon>
        <taxon>Poaceae</taxon>
        <taxon>BOP clade</taxon>
        <taxon>Oryzoideae</taxon>
        <taxon>Oryzeae</taxon>
        <taxon>Zizaniinae</taxon>
        <taxon>Zizania</taxon>
    </lineage>
</organism>
<comment type="caution">
    <text evidence="1">The sequence shown here is derived from an EMBL/GenBank/DDBJ whole genome shotgun (WGS) entry which is preliminary data.</text>
</comment>
<sequence length="230" mass="26062">MQLIQRQLPVNLAVILQSQQLSQKGSTQSFEQLPLSQAPQAWPRTSLFLRRQGKIDARVEKFSDHSFVAWEIDVPPGREKSDINRFADDFYIFELNRMTHLQVTSFFPEDFLCTMTNTKSGGSVDQEDLVVSGDPKLHDEDEYFHKKLENFIEQFRLDLPQALLPMPPKVQRDNGSKHPSISSRRSALLAVNNPEGKGTTSLALQVLAKKLGLTVDTPESASQKRRALSR</sequence>
<gene>
    <name evidence="1" type="ORF">GUJ93_ZPchr0014g46733</name>
</gene>
<reference evidence="1" key="2">
    <citation type="submission" date="2021-02" db="EMBL/GenBank/DDBJ databases">
        <authorList>
            <person name="Kimball J.A."/>
            <person name="Haas M.W."/>
            <person name="Macchietto M."/>
            <person name="Kono T."/>
            <person name="Duquette J."/>
            <person name="Shao M."/>
        </authorList>
    </citation>
    <scope>NUCLEOTIDE SEQUENCE</scope>
    <source>
        <tissue evidence="1">Fresh leaf tissue</tissue>
    </source>
</reference>
<name>A0A8J5SWH0_ZIZPA</name>
<dbReference type="Proteomes" id="UP000729402">
    <property type="component" value="Unassembled WGS sequence"/>
</dbReference>
<evidence type="ECO:0000313" key="1">
    <source>
        <dbReference type="EMBL" id="KAG8082025.1"/>
    </source>
</evidence>
<reference evidence="1" key="1">
    <citation type="journal article" date="2021" name="bioRxiv">
        <title>Whole Genome Assembly and Annotation of Northern Wild Rice, Zizania palustris L., Supports a Whole Genome Duplication in the Zizania Genus.</title>
        <authorList>
            <person name="Haas M."/>
            <person name="Kono T."/>
            <person name="Macchietto M."/>
            <person name="Millas R."/>
            <person name="McGilp L."/>
            <person name="Shao M."/>
            <person name="Duquette J."/>
            <person name="Hirsch C.N."/>
            <person name="Kimball J."/>
        </authorList>
    </citation>
    <scope>NUCLEOTIDE SEQUENCE</scope>
    <source>
        <tissue evidence="1">Fresh leaf tissue</tissue>
    </source>
</reference>
<evidence type="ECO:0000313" key="2">
    <source>
        <dbReference type="Proteomes" id="UP000729402"/>
    </source>
</evidence>
<protein>
    <submittedName>
        <fullName evidence="1">Uncharacterized protein</fullName>
    </submittedName>
</protein>
<proteinExistence type="predicted"/>
<dbReference type="EMBL" id="JAAALK010000086">
    <property type="protein sequence ID" value="KAG8082025.1"/>
    <property type="molecule type" value="Genomic_DNA"/>
</dbReference>
<keyword evidence="2" id="KW-1185">Reference proteome</keyword>
<dbReference type="AlphaFoldDB" id="A0A8J5SWH0"/>